<accession>A0AAJ0DAK6</accession>
<feature type="transmembrane region" description="Helical" evidence="6">
    <location>
        <begin position="249"/>
        <end position="267"/>
    </location>
</feature>
<evidence type="ECO:0000256" key="1">
    <source>
        <dbReference type="ARBA" id="ARBA00004141"/>
    </source>
</evidence>
<evidence type="ECO:0000256" key="5">
    <source>
        <dbReference type="ARBA" id="ARBA00023136"/>
    </source>
</evidence>
<feature type="transmembrane region" description="Helical" evidence="6">
    <location>
        <begin position="414"/>
        <end position="434"/>
    </location>
</feature>
<dbReference type="Gene3D" id="1.20.1740.10">
    <property type="entry name" value="Amino acid/polyamine transporter I"/>
    <property type="match status" value="1"/>
</dbReference>
<dbReference type="Pfam" id="PF13520">
    <property type="entry name" value="AA_permease_2"/>
    <property type="match status" value="1"/>
</dbReference>
<evidence type="ECO:0000256" key="2">
    <source>
        <dbReference type="ARBA" id="ARBA00022448"/>
    </source>
</evidence>
<feature type="transmembrane region" description="Helical" evidence="6">
    <location>
        <begin position="69"/>
        <end position="89"/>
    </location>
</feature>
<comment type="caution">
    <text evidence="7">The sequence shown here is derived from an EMBL/GenBank/DDBJ whole genome shotgun (WGS) entry which is preliminary data.</text>
</comment>
<dbReference type="GO" id="GO:0016020">
    <property type="term" value="C:membrane"/>
    <property type="evidence" value="ECO:0007669"/>
    <property type="project" value="UniProtKB-SubCell"/>
</dbReference>
<feature type="transmembrane region" description="Helical" evidence="6">
    <location>
        <begin position="182"/>
        <end position="202"/>
    </location>
</feature>
<feature type="transmembrane region" description="Helical" evidence="6">
    <location>
        <begin position="287"/>
        <end position="308"/>
    </location>
</feature>
<dbReference type="AlphaFoldDB" id="A0AAJ0DAK6"/>
<feature type="transmembrane region" description="Helical" evidence="6">
    <location>
        <begin position="454"/>
        <end position="477"/>
    </location>
</feature>
<dbReference type="EMBL" id="JAWDJX010000109">
    <property type="protein sequence ID" value="KAK3046184.1"/>
    <property type="molecule type" value="Genomic_DNA"/>
</dbReference>
<keyword evidence="8" id="KW-1185">Reference proteome</keyword>
<dbReference type="GO" id="GO:0022857">
    <property type="term" value="F:transmembrane transporter activity"/>
    <property type="evidence" value="ECO:0007669"/>
    <property type="project" value="InterPro"/>
</dbReference>
<evidence type="ECO:0008006" key="9">
    <source>
        <dbReference type="Google" id="ProtNLM"/>
    </source>
</evidence>
<evidence type="ECO:0000256" key="6">
    <source>
        <dbReference type="SAM" id="Phobius"/>
    </source>
</evidence>
<dbReference type="Proteomes" id="UP001271007">
    <property type="component" value="Unassembled WGS sequence"/>
</dbReference>
<evidence type="ECO:0000256" key="4">
    <source>
        <dbReference type="ARBA" id="ARBA00022989"/>
    </source>
</evidence>
<reference evidence="7" key="1">
    <citation type="submission" date="2023-04" db="EMBL/GenBank/DDBJ databases">
        <title>Black Yeasts Isolated from many extreme environments.</title>
        <authorList>
            <person name="Coleine C."/>
            <person name="Stajich J.E."/>
            <person name="Selbmann L."/>
        </authorList>
    </citation>
    <scope>NUCLEOTIDE SEQUENCE</scope>
    <source>
        <strain evidence="7">CCFEE 5312</strain>
    </source>
</reference>
<comment type="subcellular location">
    <subcellularLocation>
        <location evidence="1">Membrane</location>
        <topology evidence="1">Multi-pass membrane protein</topology>
    </subcellularLocation>
</comment>
<evidence type="ECO:0000256" key="3">
    <source>
        <dbReference type="ARBA" id="ARBA00022692"/>
    </source>
</evidence>
<name>A0AAJ0DAK6_9PEZI</name>
<dbReference type="PIRSF" id="PIRSF006060">
    <property type="entry name" value="AA_transporter"/>
    <property type="match status" value="1"/>
</dbReference>
<feature type="transmembrane region" description="Helical" evidence="6">
    <location>
        <begin position="46"/>
        <end position="63"/>
    </location>
</feature>
<sequence>MDSYELHESKHVHQVVVEAEDTVVANAYPGRRTEDTRDTRTRVRRVFSFAQIFFFALTYMSSWETMATALAWGILIVAAGALAQSASLAEMSSAQPIAGAQYVSCLPSNINPSSTDTGVKHWTHALAPAKQRRFITWMQGWVTWFAWVSVLAGVANTSAYMLQSLIAANNPEYVPEAFHVTLIIFALLIFMGLMNMFTWFLIPWFELAAGILHIVLFVIFVVVFVTLSPRKSADFVFLRSASQTGWNNPFISFNLGLMTPTWGFVGFDGAVHMSEEVRKARHAIPRAMFYTIVINAVLAYSIILVILFCIQDMDAAVNSAFPIVEICMQVTGSLPATTALVSGLIIISFAVTLGSIASASRLTWAWARDGGLPAWFAHISPRHRIPVRSIWLPIFIVLCLACLNIASYAAFGAFIALASLALFTSYAIAISCMLRARLQGKVDYGGWNLGRWGVPVNIFALVYSGWMMVIFCFPAYVPVTATGMNYAFPIFAFVVLVALALWFLQARKTWPGLNKEVIDLVLSDSDRNTKD</sequence>
<dbReference type="InterPro" id="IPR002293">
    <property type="entry name" value="AA/rel_permease1"/>
</dbReference>
<feature type="transmembrane region" description="Helical" evidence="6">
    <location>
        <begin position="339"/>
        <end position="359"/>
    </location>
</feature>
<feature type="transmembrane region" description="Helical" evidence="6">
    <location>
        <begin position="209"/>
        <end position="229"/>
    </location>
</feature>
<dbReference type="PANTHER" id="PTHR45649">
    <property type="entry name" value="AMINO-ACID PERMEASE BAT1"/>
    <property type="match status" value="1"/>
</dbReference>
<feature type="transmembrane region" description="Helical" evidence="6">
    <location>
        <begin position="390"/>
        <end position="408"/>
    </location>
</feature>
<proteinExistence type="predicted"/>
<keyword evidence="4 6" id="KW-1133">Transmembrane helix</keyword>
<protein>
    <recommendedName>
        <fullName evidence="9">Amino acid permease</fullName>
    </recommendedName>
</protein>
<feature type="transmembrane region" description="Helical" evidence="6">
    <location>
        <begin position="141"/>
        <end position="162"/>
    </location>
</feature>
<dbReference type="PANTHER" id="PTHR45649:SF5">
    <property type="entry name" value="GABA TRANSPORTER (EUROFUNG)-RELATED"/>
    <property type="match status" value="1"/>
</dbReference>
<gene>
    <name evidence="7" type="ORF">LTR09_012306</name>
</gene>
<keyword evidence="5 6" id="KW-0472">Membrane</keyword>
<evidence type="ECO:0000313" key="8">
    <source>
        <dbReference type="Proteomes" id="UP001271007"/>
    </source>
</evidence>
<evidence type="ECO:0000313" key="7">
    <source>
        <dbReference type="EMBL" id="KAK3046184.1"/>
    </source>
</evidence>
<organism evidence="7 8">
    <name type="scientific">Extremus antarcticus</name>
    <dbReference type="NCBI Taxonomy" id="702011"/>
    <lineage>
        <taxon>Eukaryota</taxon>
        <taxon>Fungi</taxon>
        <taxon>Dikarya</taxon>
        <taxon>Ascomycota</taxon>
        <taxon>Pezizomycotina</taxon>
        <taxon>Dothideomycetes</taxon>
        <taxon>Dothideomycetidae</taxon>
        <taxon>Mycosphaerellales</taxon>
        <taxon>Extremaceae</taxon>
        <taxon>Extremus</taxon>
    </lineage>
</organism>
<feature type="transmembrane region" description="Helical" evidence="6">
    <location>
        <begin position="483"/>
        <end position="504"/>
    </location>
</feature>
<keyword evidence="3 6" id="KW-0812">Transmembrane</keyword>
<keyword evidence="2" id="KW-0813">Transport</keyword>